<name>A0A1S8CTA7_9GAMM</name>
<gene>
    <name evidence="4" type="primary">ureD</name>
    <name evidence="5" type="ORF">BKE30_09415</name>
</gene>
<evidence type="ECO:0000256" key="4">
    <source>
        <dbReference type="HAMAP-Rule" id="MF_01384"/>
    </source>
</evidence>
<dbReference type="PANTHER" id="PTHR33643:SF1">
    <property type="entry name" value="UREASE ACCESSORY PROTEIN D"/>
    <property type="match status" value="1"/>
</dbReference>
<dbReference type="Proteomes" id="UP000192132">
    <property type="component" value="Unassembled WGS sequence"/>
</dbReference>
<keyword evidence="3 4" id="KW-0143">Chaperone</keyword>
<evidence type="ECO:0000313" key="6">
    <source>
        <dbReference type="Proteomes" id="UP000192132"/>
    </source>
</evidence>
<dbReference type="GO" id="GO:0005737">
    <property type="term" value="C:cytoplasm"/>
    <property type="evidence" value="ECO:0007669"/>
    <property type="project" value="UniProtKB-SubCell"/>
</dbReference>
<keyword evidence="6" id="KW-1185">Reference proteome</keyword>
<dbReference type="AlphaFoldDB" id="A0A1S8CTA7"/>
<comment type="subcellular location">
    <subcellularLocation>
        <location evidence="4">Cytoplasm</location>
    </subcellularLocation>
</comment>
<dbReference type="STRING" id="1907941.BKE30_09415"/>
<comment type="caution">
    <text evidence="5">The sequence shown here is derived from an EMBL/GenBank/DDBJ whole genome shotgun (WGS) entry which is preliminary data.</text>
</comment>
<dbReference type="HAMAP" id="MF_01384">
    <property type="entry name" value="UreD"/>
    <property type="match status" value="1"/>
</dbReference>
<comment type="subunit">
    <text evidence="4">UreD, UreF and UreG form a complex that acts as a GTP-hydrolysis-dependent molecular chaperone, activating the urease apoprotein by helping to assemble the nickel containing metallocenter of UreC. The UreE protein probably delivers the nickel.</text>
</comment>
<evidence type="ECO:0000256" key="1">
    <source>
        <dbReference type="ARBA" id="ARBA00007177"/>
    </source>
</evidence>
<dbReference type="RefSeq" id="WP_076878349.1">
    <property type="nucleotide sequence ID" value="NZ_MLCN01000023.1"/>
</dbReference>
<comment type="function">
    <text evidence="4">Required for maturation of urease via the functional incorporation of the urease nickel metallocenter.</text>
</comment>
<keyword evidence="2 4" id="KW-0996">Nickel insertion</keyword>
<dbReference type="Pfam" id="PF01774">
    <property type="entry name" value="UreD"/>
    <property type="match status" value="1"/>
</dbReference>
<evidence type="ECO:0000256" key="3">
    <source>
        <dbReference type="ARBA" id="ARBA00023186"/>
    </source>
</evidence>
<dbReference type="OrthoDB" id="9798842at2"/>
<accession>A0A1S8CTA7</accession>
<keyword evidence="4" id="KW-0963">Cytoplasm</keyword>
<evidence type="ECO:0000313" key="5">
    <source>
        <dbReference type="EMBL" id="ONG39558.1"/>
    </source>
</evidence>
<proteinExistence type="inferred from homology"/>
<protein>
    <recommendedName>
        <fullName evidence="4">Urease accessory protein UreD</fullName>
    </recommendedName>
</protein>
<dbReference type="GO" id="GO:0016151">
    <property type="term" value="F:nickel cation binding"/>
    <property type="evidence" value="ECO:0007669"/>
    <property type="project" value="UniProtKB-UniRule"/>
</dbReference>
<reference evidence="5 6" key="1">
    <citation type="submission" date="2016-10" db="EMBL/GenBank/DDBJ databases">
        <title>Draft Genome sequence of Alkanindiges sp. strain H1.</title>
        <authorList>
            <person name="Subhash Y."/>
            <person name="Lee S."/>
        </authorList>
    </citation>
    <scope>NUCLEOTIDE SEQUENCE [LARGE SCALE GENOMIC DNA]</scope>
    <source>
        <strain evidence="5 6">H1</strain>
    </source>
</reference>
<dbReference type="EMBL" id="MLCN01000023">
    <property type="protein sequence ID" value="ONG39558.1"/>
    <property type="molecule type" value="Genomic_DNA"/>
</dbReference>
<dbReference type="PANTHER" id="PTHR33643">
    <property type="entry name" value="UREASE ACCESSORY PROTEIN D"/>
    <property type="match status" value="1"/>
</dbReference>
<comment type="similarity">
    <text evidence="1 4">Belongs to the UreD family.</text>
</comment>
<evidence type="ECO:0000256" key="2">
    <source>
        <dbReference type="ARBA" id="ARBA00022988"/>
    </source>
</evidence>
<organism evidence="5 6">
    <name type="scientific">Alkanindiges hydrocarboniclasticus</name>
    <dbReference type="NCBI Taxonomy" id="1907941"/>
    <lineage>
        <taxon>Bacteria</taxon>
        <taxon>Pseudomonadati</taxon>
        <taxon>Pseudomonadota</taxon>
        <taxon>Gammaproteobacteria</taxon>
        <taxon>Moraxellales</taxon>
        <taxon>Moraxellaceae</taxon>
        <taxon>Alkanindiges</taxon>
    </lineage>
</organism>
<sequence length="288" mass="32579">MNNFLAVNHKAWKASLELGFTWSGQQRTILAHRKHSGPLRVQKALWPEAKGVCHVIIVHPPAGFAGGDELSIQVAVAQDSHALITTPGAGKWYASTGQTARQTIDLQVADKAILEWLPQETMLFNRAIAHSQTSIRLAASAVFIGWDILVIGRQSRAEKFEAGHYQNQLSIWQNDQLLFKDQLFFQGNDRWLVSPLGMHQQAVSGSLYAIPPLEQRDEKRLDVHIDILRELMSRMTVPVRLTRLGYTLVARYLGNDTRQCLDAFAAIRAKCRREWLGLDEELPRIWKT</sequence>
<dbReference type="InterPro" id="IPR002669">
    <property type="entry name" value="UreD"/>
</dbReference>